<dbReference type="AlphaFoldDB" id="A0A7I7MB86"/>
<accession>A0A7I7MB86</accession>
<evidence type="ECO:0008006" key="4">
    <source>
        <dbReference type="Google" id="ProtNLM"/>
    </source>
</evidence>
<keyword evidence="1" id="KW-0812">Transmembrane</keyword>
<feature type="transmembrane region" description="Helical" evidence="1">
    <location>
        <begin position="81"/>
        <end position="105"/>
    </location>
</feature>
<sequence length="137" mass="13731">MTAITHRPAGVTPTQDQLLRFALRADATLCAGLGLFVAVAADPLARLFGLTATAAWIGGAGLVAYGAALYSAARLGGIRRVGVAVLVGNALFTATVAVVLASGALPLTRAGVAAALAFTAATVGLSWLQYLGVRRLA</sequence>
<reference evidence="2 3" key="1">
    <citation type="journal article" date="2019" name="Emerg. Microbes Infect.">
        <title>Comprehensive subspecies identification of 175 nontuberculous mycobacteria species based on 7547 genomic profiles.</title>
        <authorList>
            <person name="Matsumoto Y."/>
            <person name="Kinjo T."/>
            <person name="Motooka D."/>
            <person name="Nabeya D."/>
            <person name="Jung N."/>
            <person name="Uechi K."/>
            <person name="Horii T."/>
            <person name="Iida T."/>
            <person name="Fujita J."/>
            <person name="Nakamura S."/>
        </authorList>
    </citation>
    <scope>NUCLEOTIDE SEQUENCE [LARGE SCALE GENOMIC DNA]</scope>
    <source>
        <strain evidence="2 3">JCM 13323</strain>
    </source>
</reference>
<evidence type="ECO:0000313" key="2">
    <source>
        <dbReference type="EMBL" id="BBX68733.1"/>
    </source>
</evidence>
<dbReference type="Proteomes" id="UP000466514">
    <property type="component" value="Chromosome"/>
</dbReference>
<dbReference type="EMBL" id="AP022574">
    <property type="protein sequence ID" value="BBX68733.1"/>
    <property type="molecule type" value="Genomic_DNA"/>
</dbReference>
<name>A0A7I7MB86_9MYCO</name>
<feature type="transmembrane region" description="Helical" evidence="1">
    <location>
        <begin position="111"/>
        <end position="133"/>
    </location>
</feature>
<evidence type="ECO:0000256" key="1">
    <source>
        <dbReference type="SAM" id="Phobius"/>
    </source>
</evidence>
<dbReference type="KEGG" id="mpsc:MPSYJ_21940"/>
<keyword evidence="1" id="KW-1133">Transmembrane helix</keyword>
<keyword evidence="1" id="KW-0472">Membrane</keyword>
<organism evidence="2 3">
    <name type="scientific">Mycolicibacterium psychrotolerans</name>
    <dbReference type="NCBI Taxonomy" id="216929"/>
    <lineage>
        <taxon>Bacteria</taxon>
        <taxon>Bacillati</taxon>
        <taxon>Actinomycetota</taxon>
        <taxon>Actinomycetes</taxon>
        <taxon>Mycobacteriales</taxon>
        <taxon>Mycobacteriaceae</taxon>
        <taxon>Mycolicibacterium</taxon>
    </lineage>
</organism>
<gene>
    <name evidence="2" type="ORF">MPSYJ_21940</name>
</gene>
<dbReference type="RefSeq" id="WP_163722220.1">
    <property type="nucleotide sequence ID" value="NZ_AP022574.1"/>
</dbReference>
<proteinExistence type="predicted"/>
<feature type="transmembrane region" description="Helical" evidence="1">
    <location>
        <begin position="21"/>
        <end position="41"/>
    </location>
</feature>
<evidence type="ECO:0000313" key="3">
    <source>
        <dbReference type="Proteomes" id="UP000466514"/>
    </source>
</evidence>
<protein>
    <recommendedName>
        <fullName evidence="4">Integral membrane protein</fullName>
    </recommendedName>
</protein>
<keyword evidence="3" id="KW-1185">Reference proteome</keyword>
<feature type="transmembrane region" description="Helical" evidence="1">
    <location>
        <begin position="47"/>
        <end position="69"/>
    </location>
</feature>